<comment type="caution">
    <text evidence="2">The sequence shown here is derived from an EMBL/GenBank/DDBJ whole genome shotgun (WGS) entry which is preliminary data.</text>
</comment>
<organism evidence="2 3">
    <name type="scientific">Perkinsus olseni</name>
    <name type="common">Perkinsus atlanticus</name>
    <dbReference type="NCBI Taxonomy" id="32597"/>
    <lineage>
        <taxon>Eukaryota</taxon>
        <taxon>Sar</taxon>
        <taxon>Alveolata</taxon>
        <taxon>Perkinsozoa</taxon>
        <taxon>Perkinsea</taxon>
        <taxon>Perkinsida</taxon>
        <taxon>Perkinsidae</taxon>
        <taxon>Perkinsus</taxon>
    </lineage>
</organism>
<reference evidence="2 3" key="1">
    <citation type="submission" date="2020-04" db="EMBL/GenBank/DDBJ databases">
        <title>Perkinsus olseni comparative genomics.</title>
        <authorList>
            <person name="Bogema D.R."/>
        </authorList>
    </citation>
    <scope>NUCLEOTIDE SEQUENCE [LARGE SCALE GENOMIC DNA]</scope>
    <source>
        <strain evidence="2">ATCC PRA-205</strain>
    </source>
</reference>
<feature type="region of interest" description="Disordered" evidence="1">
    <location>
        <begin position="1"/>
        <end position="29"/>
    </location>
</feature>
<accession>A0A7J6NSD8</accession>
<evidence type="ECO:0000313" key="3">
    <source>
        <dbReference type="Proteomes" id="UP000574390"/>
    </source>
</evidence>
<evidence type="ECO:0000313" key="2">
    <source>
        <dbReference type="EMBL" id="KAF4686774.1"/>
    </source>
</evidence>
<dbReference type="Proteomes" id="UP000574390">
    <property type="component" value="Unassembled WGS sequence"/>
</dbReference>
<dbReference type="EMBL" id="JABANM010036865">
    <property type="protein sequence ID" value="KAF4686774.1"/>
    <property type="molecule type" value="Genomic_DNA"/>
</dbReference>
<proteinExistence type="predicted"/>
<evidence type="ECO:0000256" key="1">
    <source>
        <dbReference type="SAM" id="MobiDB-lite"/>
    </source>
</evidence>
<protein>
    <submittedName>
        <fullName evidence="2">Uncharacterized protein</fullName>
    </submittedName>
</protein>
<dbReference type="AlphaFoldDB" id="A0A7J6NSD8"/>
<gene>
    <name evidence="2" type="ORF">FOZ62_022714</name>
</gene>
<feature type="non-terminal residue" evidence="2">
    <location>
        <position position="130"/>
    </location>
</feature>
<sequence length="130" mass="13595">TAGHAPGRTQSGADSRLSRLPGRLPYSRGSWRSCSLHAYGRGYADDGGYDGGRCPSSRHNGCCGWVPSSNAASIHATSTRGRTVPSCTDGPSLMAATLSAATSTGTDEVQSAVAEDADDHQQNHCHTFHY</sequence>
<name>A0A7J6NSD8_PEROL</name>
<feature type="non-terminal residue" evidence="2">
    <location>
        <position position="1"/>
    </location>
</feature>